<dbReference type="Gene3D" id="3.40.50.150">
    <property type="entry name" value="Vaccinia Virus protein VP39"/>
    <property type="match status" value="1"/>
</dbReference>
<keyword evidence="1" id="KW-0489">Methyltransferase</keyword>
<keyword evidence="3" id="KW-0949">S-adenosyl-L-methionine</keyword>
<evidence type="ECO:0000259" key="5">
    <source>
        <dbReference type="Pfam" id="PF00891"/>
    </source>
</evidence>
<dbReference type="GO" id="GO:0008171">
    <property type="term" value="F:O-methyltransferase activity"/>
    <property type="evidence" value="ECO:0007669"/>
    <property type="project" value="InterPro"/>
</dbReference>
<feature type="domain" description="O-methyltransferase C-terminal" evidence="5">
    <location>
        <begin position="117"/>
        <end position="326"/>
    </location>
</feature>
<keyword evidence="2" id="KW-0808">Transferase</keyword>
<dbReference type="Proteomes" id="UP000662373">
    <property type="component" value="Unassembled WGS sequence"/>
</dbReference>
<dbReference type="PROSITE" id="PS51683">
    <property type="entry name" value="SAM_OMT_II"/>
    <property type="match status" value="1"/>
</dbReference>
<dbReference type="InterPro" id="IPR029063">
    <property type="entry name" value="SAM-dependent_MTases_sf"/>
</dbReference>
<dbReference type="SUPFAM" id="SSF53335">
    <property type="entry name" value="S-adenosyl-L-methionine-dependent methyltransferases"/>
    <property type="match status" value="1"/>
</dbReference>
<feature type="active site" description="Proton acceptor" evidence="4">
    <location>
        <position position="254"/>
    </location>
</feature>
<dbReference type="InterPro" id="IPR036390">
    <property type="entry name" value="WH_DNA-bd_sf"/>
</dbReference>
<dbReference type="InterPro" id="IPR001077">
    <property type="entry name" value="COMT_C"/>
</dbReference>
<evidence type="ECO:0000259" key="6">
    <source>
        <dbReference type="Pfam" id="PF08100"/>
    </source>
</evidence>
<evidence type="ECO:0000256" key="2">
    <source>
        <dbReference type="ARBA" id="ARBA00022679"/>
    </source>
</evidence>
<accession>A0A934KUI1</accession>
<dbReference type="EMBL" id="JAEHJZ010000013">
    <property type="protein sequence ID" value="MBJ7880448.1"/>
    <property type="molecule type" value="Genomic_DNA"/>
</dbReference>
<dbReference type="InterPro" id="IPR012967">
    <property type="entry name" value="COMT_dimerisation"/>
</dbReference>
<dbReference type="RefSeq" id="WP_199598288.1">
    <property type="nucleotide sequence ID" value="NZ_JAEHJZ010000013.1"/>
</dbReference>
<proteinExistence type="predicted"/>
<evidence type="ECO:0000313" key="8">
    <source>
        <dbReference type="Proteomes" id="UP000662373"/>
    </source>
</evidence>
<dbReference type="PIRSF" id="PIRSF005739">
    <property type="entry name" value="O-mtase"/>
    <property type="match status" value="1"/>
</dbReference>
<dbReference type="PANTHER" id="PTHR43712">
    <property type="entry name" value="PUTATIVE (AFU_ORTHOLOGUE AFUA_4G14580)-RELATED"/>
    <property type="match status" value="1"/>
</dbReference>
<evidence type="ECO:0000256" key="1">
    <source>
        <dbReference type="ARBA" id="ARBA00022603"/>
    </source>
</evidence>
<evidence type="ECO:0000256" key="4">
    <source>
        <dbReference type="PIRSR" id="PIRSR005739-1"/>
    </source>
</evidence>
<evidence type="ECO:0000313" key="7">
    <source>
        <dbReference type="EMBL" id="MBJ7880448.1"/>
    </source>
</evidence>
<comment type="caution">
    <text evidence="7">The sequence shown here is derived from an EMBL/GenBank/DDBJ whole genome shotgun (WGS) entry which is preliminary data.</text>
</comment>
<dbReference type="AlphaFoldDB" id="A0A934KUI1"/>
<organism evidence="7 8">
    <name type="scientific">Gelidibacter salicanalis</name>
    <dbReference type="NCBI Taxonomy" id="291193"/>
    <lineage>
        <taxon>Bacteria</taxon>
        <taxon>Pseudomonadati</taxon>
        <taxon>Bacteroidota</taxon>
        <taxon>Flavobacteriia</taxon>
        <taxon>Flavobacteriales</taxon>
        <taxon>Flavobacteriaceae</taxon>
        <taxon>Gelidibacter</taxon>
    </lineage>
</organism>
<dbReference type="InterPro" id="IPR036388">
    <property type="entry name" value="WH-like_DNA-bd_sf"/>
</dbReference>
<evidence type="ECO:0000256" key="3">
    <source>
        <dbReference type="ARBA" id="ARBA00022691"/>
    </source>
</evidence>
<keyword evidence="8" id="KW-1185">Reference proteome</keyword>
<gene>
    <name evidence="7" type="ORF">JEM65_07255</name>
</gene>
<dbReference type="GO" id="GO:0046983">
    <property type="term" value="F:protein dimerization activity"/>
    <property type="evidence" value="ECO:0007669"/>
    <property type="project" value="InterPro"/>
</dbReference>
<dbReference type="SUPFAM" id="SSF46785">
    <property type="entry name" value="Winged helix' DNA-binding domain"/>
    <property type="match status" value="1"/>
</dbReference>
<dbReference type="Pfam" id="PF08100">
    <property type="entry name" value="Dimerisation"/>
    <property type="match status" value="1"/>
</dbReference>
<name>A0A934KUI1_9FLAO</name>
<sequence>METLTKVQVDPSKIMQIGMGFFASKTMLTAVNMGLFTHLAKADLTGQSIKEKLGLHHRGLYDFLDSLVALGFLKRTGIKETAIYSNAEDTDLFLDKNKPSYIGGMLEMANNRLYPFWNNLEEGLKTGKPQNETKTGDAPIFEIIYADHLRLKEFLSAMGGIQMGNFMMFSKMFDFTDYHTLCDAGGAGGYLAAQVAMNNQHMRCITFDLPPVEPVARENINMMGLSNRVSAQSGDFLTEDLPKADVITMGNVLHDWGTKEKKTLIKKAYDALPQGGALVVIENIIDDNRSKNAFGLMMSLNMNIETPEGFDFSAADFNGWAKECGFTQTSVMSLTGPSSAVIAIK</sequence>
<evidence type="ECO:0008006" key="9">
    <source>
        <dbReference type="Google" id="ProtNLM"/>
    </source>
</evidence>
<dbReference type="Pfam" id="PF00891">
    <property type="entry name" value="Methyltransf_2"/>
    <property type="match status" value="1"/>
</dbReference>
<dbReference type="InterPro" id="IPR016461">
    <property type="entry name" value="COMT-like"/>
</dbReference>
<dbReference type="GO" id="GO:0032259">
    <property type="term" value="P:methylation"/>
    <property type="evidence" value="ECO:0007669"/>
    <property type="project" value="UniProtKB-KW"/>
</dbReference>
<dbReference type="PANTHER" id="PTHR43712:SF2">
    <property type="entry name" value="O-METHYLTRANSFERASE CICE"/>
    <property type="match status" value="1"/>
</dbReference>
<dbReference type="Gene3D" id="1.10.10.10">
    <property type="entry name" value="Winged helix-like DNA-binding domain superfamily/Winged helix DNA-binding domain"/>
    <property type="match status" value="1"/>
</dbReference>
<protein>
    <recommendedName>
        <fullName evidence="9">Methyltransferase</fullName>
    </recommendedName>
</protein>
<feature type="domain" description="O-methyltransferase dimerisation" evidence="6">
    <location>
        <begin position="19"/>
        <end position="94"/>
    </location>
</feature>
<reference evidence="7 8" key="1">
    <citation type="submission" date="2020-09" db="EMBL/GenBank/DDBJ databases">
        <title>Draft genome of Gelidibacter salicanalis PAMC21136.</title>
        <authorList>
            <person name="Park H."/>
        </authorList>
    </citation>
    <scope>NUCLEOTIDE SEQUENCE [LARGE SCALE GENOMIC DNA]</scope>
    <source>
        <strain evidence="7 8">PAMC21136</strain>
    </source>
</reference>